<accession>Q0CZC3</accession>
<feature type="transmembrane region" description="Helical" evidence="7">
    <location>
        <begin position="319"/>
        <end position="341"/>
    </location>
</feature>
<reference evidence="10" key="1">
    <citation type="submission" date="2005-09" db="EMBL/GenBank/DDBJ databases">
        <title>Annotation of the Aspergillus terreus NIH2624 genome.</title>
        <authorList>
            <person name="Birren B.W."/>
            <person name="Lander E.S."/>
            <person name="Galagan J.E."/>
            <person name="Nusbaum C."/>
            <person name="Devon K."/>
            <person name="Henn M."/>
            <person name="Ma L.-J."/>
            <person name="Jaffe D.B."/>
            <person name="Butler J."/>
            <person name="Alvarez P."/>
            <person name="Gnerre S."/>
            <person name="Grabherr M."/>
            <person name="Kleber M."/>
            <person name="Mauceli E.W."/>
            <person name="Brockman W."/>
            <person name="Rounsley S."/>
            <person name="Young S.K."/>
            <person name="LaButti K."/>
            <person name="Pushparaj V."/>
            <person name="DeCaprio D."/>
            <person name="Crawford M."/>
            <person name="Koehrsen M."/>
            <person name="Engels R."/>
            <person name="Montgomery P."/>
            <person name="Pearson M."/>
            <person name="Howarth C."/>
            <person name="Larson L."/>
            <person name="Luoma S."/>
            <person name="White J."/>
            <person name="Alvarado L."/>
            <person name="Kodira C.D."/>
            <person name="Zeng Q."/>
            <person name="Oleary S."/>
            <person name="Yandava C."/>
            <person name="Denning D.W."/>
            <person name="Nierman W.C."/>
            <person name="Milne T."/>
            <person name="Madden K."/>
        </authorList>
    </citation>
    <scope>NUCLEOTIDE SEQUENCE [LARGE SCALE GENOMIC DNA]</scope>
    <source>
        <strain evidence="10">NIH 2624 / FGSC A1156</strain>
    </source>
</reference>
<dbReference type="VEuPathDB" id="FungiDB:ATEG_00961"/>
<dbReference type="GeneID" id="4355724"/>
<dbReference type="eggNOG" id="KOG1303">
    <property type="taxonomic scope" value="Eukaryota"/>
</dbReference>
<dbReference type="HOGENOM" id="CLU_027816_4_0_1"/>
<evidence type="ECO:0000256" key="5">
    <source>
        <dbReference type="ARBA" id="ARBA00023136"/>
    </source>
</evidence>
<dbReference type="RefSeq" id="XP_001211047.1">
    <property type="nucleotide sequence ID" value="XM_001211047.1"/>
</dbReference>
<gene>
    <name evidence="9" type="ORF">ATEG_00961</name>
</gene>
<feature type="transmembrane region" description="Helical" evidence="7">
    <location>
        <begin position="241"/>
        <end position="261"/>
    </location>
</feature>
<protein>
    <recommendedName>
        <fullName evidence="8">Amino acid transporter transmembrane domain-containing protein</fullName>
    </recommendedName>
</protein>
<comment type="similarity">
    <text evidence="2">Belongs to the amino acid/polyamine transporter 2 family.</text>
</comment>
<feature type="transmembrane region" description="Helical" evidence="7">
    <location>
        <begin position="467"/>
        <end position="488"/>
    </location>
</feature>
<feature type="transmembrane region" description="Helical" evidence="7">
    <location>
        <begin position="436"/>
        <end position="455"/>
    </location>
</feature>
<dbReference type="PANTHER" id="PTHR22950">
    <property type="entry name" value="AMINO ACID TRANSPORTER"/>
    <property type="match status" value="1"/>
</dbReference>
<proteinExistence type="inferred from homology"/>
<evidence type="ECO:0000256" key="1">
    <source>
        <dbReference type="ARBA" id="ARBA00004141"/>
    </source>
</evidence>
<organism evidence="9 10">
    <name type="scientific">Aspergillus terreus (strain NIH 2624 / FGSC A1156)</name>
    <dbReference type="NCBI Taxonomy" id="341663"/>
    <lineage>
        <taxon>Eukaryota</taxon>
        <taxon>Fungi</taxon>
        <taxon>Dikarya</taxon>
        <taxon>Ascomycota</taxon>
        <taxon>Pezizomycotina</taxon>
        <taxon>Eurotiomycetes</taxon>
        <taxon>Eurotiomycetidae</taxon>
        <taxon>Eurotiales</taxon>
        <taxon>Aspergillaceae</taxon>
        <taxon>Aspergillus</taxon>
        <taxon>Aspergillus subgen. Circumdati</taxon>
    </lineage>
</organism>
<dbReference type="STRING" id="341663.Q0CZC3"/>
<dbReference type="Pfam" id="PF01490">
    <property type="entry name" value="Aa_trans"/>
    <property type="match status" value="1"/>
</dbReference>
<evidence type="ECO:0000256" key="3">
    <source>
        <dbReference type="ARBA" id="ARBA00022692"/>
    </source>
</evidence>
<feature type="transmembrane region" description="Helical" evidence="7">
    <location>
        <begin position="214"/>
        <end position="235"/>
    </location>
</feature>
<name>Q0CZC3_ASPTN</name>
<dbReference type="GO" id="GO:0016020">
    <property type="term" value="C:membrane"/>
    <property type="evidence" value="ECO:0007669"/>
    <property type="project" value="UniProtKB-SubCell"/>
</dbReference>
<feature type="transmembrane region" description="Helical" evidence="7">
    <location>
        <begin position="163"/>
        <end position="183"/>
    </location>
</feature>
<feature type="region of interest" description="Disordered" evidence="6">
    <location>
        <begin position="1"/>
        <end position="24"/>
    </location>
</feature>
<dbReference type="GO" id="GO:0015179">
    <property type="term" value="F:L-amino acid transmembrane transporter activity"/>
    <property type="evidence" value="ECO:0007669"/>
    <property type="project" value="TreeGrafter"/>
</dbReference>
<comment type="subcellular location">
    <subcellularLocation>
        <location evidence="1">Membrane</location>
        <topology evidence="1">Multi-pass membrane protein</topology>
    </subcellularLocation>
</comment>
<dbReference type="AlphaFoldDB" id="Q0CZC3"/>
<feature type="transmembrane region" description="Helical" evidence="7">
    <location>
        <begin position="500"/>
        <end position="525"/>
    </location>
</feature>
<feature type="transmembrane region" description="Helical" evidence="7">
    <location>
        <begin position="268"/>
        <end position="289"/>
    </location>
</feature>
<feature type="transmembrane region" description="Helical" evidence="7">
    <location>
        <begin position="395"/>
        <end position="415"/>
    </location>
</feature>
<keyword evidence="5 7" id="KW-0472">Membrane</keyword>
<evidence type="ECO:0000256" key="6">
    <source>
        <dbReference type="SAM" id="MobiDB-lite"/>
    </source>
</evidence>
<sequence>MGKELAMVRGMRHSGSTSPYHYGEHPHRRGGAHITTGDINTSKNCFFPQVQRCAVDPTPTPLSLYQQTRLFIMETSNITAGRPSSPLPPKDPSGLDPDEITRVRASYDNAIGTVTDFEKRKMVEGEAKFRRLGWKRMTVILIVEAIGLGTFSLPSAFATLGMVAGVICCVALGLVVIYTGWIVGKVKIVYPEITNYGDIGGLVMGRFGTELVGALYVLQLILMTASFCLTGTVAFNTLSDNGACGLVFGVASAALLFILSIMPSFTEAAILGYIDLASVTTTIFIALIASGVRASHSAVGIAGQEWSAWPAPDAGFKDAMVAISNIMFSYSFCMFITPFQSEMHTPTDFMKSIWALGIVEIVVYTLIGSLMYVFIGVDVQSPSLLSLSGVLPKIAFGFALPLIFISGAIGNTVTARYVHLRLYKNSIARFINTPKGWITWLAVLIVVTVVAWVLAESIPFFDDLLSLSSALLISGFVLYFPAVMWVVLLCEGRWYAGTNLLHALACIFIFLLGLLVLAGGTYASIKDILQHYATGSVGKPFSC</sequence>
<dbReference type="OMA" id="ACIFTFF"/>
<evidence type="ECO:0000259" key="8">
    <source>
        <dbReference type="Pfam" id="PF01490"/>
    </source>
</evidence>
<dbReference type="InterPro" id="IPR013057">
    <property type="entry name" value="AA_transpt_TM"/>
</dbReference>
<evidence type="ECO:0000256" key="4">
    <source>
        <dbReference type="ARBA" id="ARBA00022989"/>
    </source>
</evidence>
<evidence type="ECO:0000313" key="10">
    <source>
        <dbReference type="Proteomes" id="UP000007963"/>
    </source>
</evidence>
<feature type="domain" description="Amino acid transporter transmembrane" evidence="8">
    <location>
        <begin position="131"/>
        <end position="525"/>
    </location>
</feature>
<evidence type="ECO:0000256" key="2">
    <source>
        <dbReference type="ARBA" id="ARBA00008066"/>
    </source>
</evidence>
<feature type="transmembrane region" description="Helical" evidence="7">
    <location>
        <begin position="138"/>
        <end position="157"/>
    </location>
</feature>
<feature type="transmembrane region" description="Helical" evidence="7">
    <location>
        <begin position="353"/>
        <end position="375"/>
    </location>
</feature>
<keyword evidence="3 7" id="KW-0812">Transmembrane</keyword>
<dbReference type="PANTHER" id="PTHR22950:SF479">
    <property type="entry name" value="AMINO ACID TRANSPORTER (EUROFUNG)-RELATED"/>
    <property type="match status" value="1"/>
</dbReference>
<keyword evidence="4 7" id="KW-1133">Transmembrane helix</keyword>
<dbReference type="Proteomes" id="UP000007963">
    <property type="component" value="Unassembled WGS sequence"/>
</dbReference>
<dbReference type="EMBL" id="CH476594">
    <property type="protein sequence ID" value="EAU39607.1"/>
    <property type="molecule type" value="Genomic_DNA"/>
</dbReference>
<dbReference type="OrthoDB" id="655540at2759"/>
<evidence type="ECO:0000313" key="9">
    <source>
        <dbReference type="EMBL" id="EAU39607.1"/>
    </source>
</evidence>
<evidence type="ECO:0000256" key="7">
    <source>
        <dbReference type="SAM" id="Phobius"/>
    </source>
</evidence>